<evidence type="ECO:0000313" key="1">
    <source>
        <dbReference type="EMBL" id="OOC02020.1"/>
    </source>
</evidence>
<evidence type="ECO:0000313" key="2">
    <source>
        <dbReference type="Proteomes" id="UP000188551"/>
    </source>
</evidence>
<gene>
    <name evidence="1" type="ORF">B0293_34080</name>
</gene>
<proteinExistence type="predicted"/>
<reference evidence="1 2" key="1">
    <citation type="submission" date="2017-02" db="EMBL/GenBank/DDBJ databases">
        <title>Amycolatopsis azurea DSM 43854 draft genome.</title>
        <authorList>
            <person name="Mayilraj S."/>
        </authorList>
    </citation>
    <scope>NUCLEOTIDE SEQUENCE [LARGE SCALE GENOMIC DNA]</scope>
    <source>
        <strain evidence="1 2">DSM 43854</strain>
    </source>
</reference>
<accession>A0ABX3J2V2</accession>
<dbReference type="EMBL" id="MUXN01000026">
    <property type="protein sequence ID" value="OOC02020.1"/>
    <property type="molecule type" value="Genomic_DNA"/>
</dbReference>
<dbReference type="PROSITE" id="PS51257">
    <property type="entry name" value="PROKAR_LIPOPROTEIN"/>
    <property type="match status" value="1"/>
</dbReference>
<keyword evidence="2" id="KW-1185">Reference proteome</keyword>
<name>A0ABX3J2V2_9PSEU</name>
<sequence>MRTMGKTLGITAAVVLIAACDPAPPEEEAVVHTDPAPVAETFPEVGEIVEASWVEEKMGAPEGRVAAPGPTDYRLSALVKLGPGGAQKVLGGYECHTGVPAAPEQLKALLPSGATWRSCELPANGKARTAFVVAGADQAFLTSTTM</sequence>
<organism evidence="1 2">
    <name type="scientific">Amycolatopsis azurea DSM 43854</name>
    <dbReference type="NCBI Taxonomy" id="1238180"/>
    <lineage>
        <taxon>Bacteria</taxon>
        <taxon>Bacillati</taxon>
        <taxon>Actinomycetota</taxon>
        <taxon>Actinomycetes</taxon>
        <taxon>Pseudonocardiales</taxon>
        <taxon>Pseudonocardiaceae</taxon>
        <taxon>Amycolatopsis</taxon>
    </lineage>
</organism>
<dbReference type="RefSeq" id="WP_039919071.1">
    <property type="nucleotide sequence ID" value="NZ_ANMG01000055.1"/>
</dbReference>
<evidence type="ECO:0008006" key="3">
    <source>
        <dbReference type="Google" id="ProtNLM"/>
    </source>
</evidence>
<protein>
    <recommendedName>
        <fullName evidence="3">DUF306 domain-containing protein</fullName>
    </recommendedName>
</protein>
<dbReference type="Proteomes" id="UP000188551">
    <property type="component" value="Unassembled WGS sequence"/>
</dbReference>
<comment type="caution">
    <text evidence="1">The sequence shown here is derived from an EMBL/GenBank/DDBJ whole genome shotgun (WGS) entry which is preliminary data.</text>
</comment>